<dbReference type="PROSITE" id="PS01295">
    <property type="entry name" value="ISPD"/>
    <property type="match status" value="1"/>
</dbReference>
<protein>
    <recommendedName>
        <fullName evidence="5">2-C-methyl-D-erythritol 4-phosphate cytidylyltransferase</fullName>
        <ecNumber evidence="4">2.7.7.60</ecNumber>
    </recommendedName>
</protein>
<dbReference type="InterPro" id="IPR029044">
    <property type="entry name" value="Nucleotide-diphossugar_trans"/>
</dbReference>
<dbReference type="InterPro" id="IPR034683">
    <property type="entry name" value="IspD/TarI"/>
</dbReference>
<dbReference type="Proteomes" id="UP000276568">
    <property type="component" value="Unassembled WGS sequence"/>
</dbReference>
<dbReference type="EC" id="2.7.7.60" evidence="4"/>
<dbReference type="EMBL" id="RJQC01000002">
    <property type="protein sequence ID" value="RNM30402.1"/>
    <property type="molecule type" value="Genomic_DNA"/>
</dbReference>
<keyword evidence="8" id="KW-0414">Isoprene biosynthesis</keyword>
<proteinExistence type="inferred from homology"/>
<dbReference type="RefSeq" id="WP_128520316.1">
    <property type="nucleotide sequence ID" value="NZ_JALFCT010000050.1"/>
</dbReference>
<dbReference type="GO" id="GO:0050518">
    <property type="term" value="F:2-C-methyl-D-erythritol 4-phosphate cytidylyltransferase activity"/>
    <property type="evidence" value="ECO:0007669"/>
    <property type="project" value="UniProtKB-EC"/>
</dbReference>
<evidence type="ECO:0000256" key="5">
    <source>
        <dbReference type="ARBA" id="ARBA00019056"/>
    </source>
</evidence>
<dbReference type="Gene3D" id="3.90.550.10">
    <property type="entry name" value="Spore Coat Polysaccharide Biosynthesis Protein SpsA, Chain A"/>
    <property type="match status" value="1"/>
</dbReference>
<evidence type="ECO:0000256" key="2">
    <source>
        <dbReference type="ARBA" id="ARBA00004787"/>
    </source>
</evidence>
<keyword evidence="7 9" id="KW-0548">Nucleotidyltransferase</keyword>
<dbReference type="NCBIfam" id="TIGR00453">
    <property type="entry name" value="ispD"/>
    <property type="match status" value="1"/>
</dbReference>
<dbReference type="InterPro" id="IPR018294">
    <property type="entry name" value="ISPD_synthase_CS"/>
</dbReference>
<dbReference type="PANTHER" id="PTHR32125:SF4">
    <property type="entry name" value="2-C-METHYL-D-ERYTHRITOL 4-PHOSPHATE CYTIDYLYLTRANSFERASE, CHLOROPLASTIC"/>
    <property type="match status" value="1"/>
</dbReference>
<evidence type="ECO:0000256" key="7">
    <source>
        <dbReference type="ARBA" id="ARBA00022695"/>
    </source>
</evidence>
<accession>A0A3N0I233</accession>
<dbReference type="UniPathway" id="UPA00056">
    <property type="reaction ID" value="UER00093"/>
</dbReference>
<comment type="catalytic activity">
    <reaction evidence="1">
        <text>2-C-methyl-D-erythritol 4-phosphate + CTP + H(+) = 4-CDP-2-C-methyl-D-erythritol + diphosphate</text>
        <dbReference type="Rhea" id="RHEA:13429"/>
        <dbReference type="ChEBI" id="CHEBI:15378"/>
        <dbReference type="ChEBI" id="CHEBI:33019"/>
        <dbReference type="ChEBI" id="CHEBI:37563"/>
        <dbReference type="ChEBI" id="CHEBI:57823"/>
        <dbReference type="ChEBI" id="CHEBI:58262"/>
        <dbReference type="EC" id="2.7.7.60"/>
    </reaction>
</comment>
<evidence type="ECO:0000256" key="4">
    <source>
        <dbReference type="ARBA" id="ARBA00012526"/>
    </source>
</evidence>
<dbReference type="InterPro" id="IPR050088">
    <property type="entry name" value="IspD/TarI_cytidylyltransf_bact"/>
</dbReference>
<sequence>MNYSVCLLAAGKGTRMKLPYNKVFHRLKKNKTVLDMSLSIFLRDSECKQVVLMYAKEDESYMIERYSKIHRVELHEGGMTRQESAGIGLHFVNQDYVMIHDAARPFVTKEQIDSLKVALETEDACLLMIPSVDTIKIVKDGYVETTPLRQHVYNAQTPQCFKTSLIKKCYEKSLLEGRQATDDAQLVEWYTDVPIKVVLGDLNNKKITLPQDIPA</sequence>
<reference evidence="9 10" key="1">
    <citation type="submission" date="2018-11" db="EMBL/GenBank/DDBJ databases">
        <title>Clostridium sp. nov., a member of the family Erysipelotrichaceae isolated from pig faeces.</title>
        <authorList>
            <person name="Chang Y.-H."/>
        </authorList>
    </citation>
    <scope>NUCLEOTIDE SEQUENCE [LARGE SCALE GENOMIC DNA]</scope>
    <source>
        <strain evidence="9 10">YH-panp20</strain>
    </source>
</reference>
<evidence type="ECO:0000313" key="9">
    <source>
        <dbReference type="EMBL" id="RNM30402.1"/>
    </source>
</evidence>
<dbReference type="Pfam" id="PF01128">
    <property type="entry name" value="IspD"/>
    <property type="match status" value="1"/>
</dbReference>
<dbReference type="OrthoDB" id="9806837at2"/>
<keyword evidence="10" id="KW-1185">Reference proteome</keyword>
<evidence type="ECO:0000256" key="8">
    <source>
        <dbReference type="ARBA" id="ARBA00023229"/>
    </source>
</evidence>
<evidence type="ECO:0000313" key="10">
    <source>
        <dbReference type="Proteomes" id="UP000276568"/>
    </source>
</evidence>
<dbReference type="InterPro" id="IPR001228">
    <property type="entry name" value="IspD"/>
</dbReference>
<comment type="caution">
    <text evidence="9">The sequence shown here is derived from an EMBL/GenBank/DDBJ whole genome shotgun (WGS) entry which is preliminary data.</text>
</comment>
<evidence type="ECO:0000256" key="3">
    <source>
        <dbReference type="ARBA" id="ARBA00009789"/>
    </source>
</evidence>
<dbReference type="PANTHER" id="PTHR32125">
    <property type="entry name" value="2-C-METHYL-D-ERYTHRITOL 4-PHOSPHATE CYTIDYLYLTRANSFERASE, CHLOROPLASTIC"/>
    <property type="match status" value="1"/>
</dbReference>
<dbReference type="CDD" id="cd02516">
    <property type="entry name" value="CDP-ME_synthetase"/>
    <property type="match status" value="1"/>
</dbReference>
<evidence type="ECO:0000256" key="1">
    <source>
        <dbReference type="ARBA" id="ARBA00001282"/>
    </source>
</evidence>
<organism evidence="9 10">
    <name type="scientific">Absicoccus porci</name>
    <dbReference type="NCBI Taxonomy" id="2486576"/>
    <lineage>
        <taxon>Bacteria</taxon>
        <taxon>Bacillati</taxon>
        <taxon>Bacillota</taxon>
        <taxon>Erysipelotrichia</taxon>
        <taxon>Erysipelotrichales</taxon>
        <taxon>Erysipelotrichaceae</taxon>
        <taxon>Absicoccus</taxon>
    </lineage>
</organism>
<comment type="pathway">
    <text evidence="2">Isoprenoid biosynthesis; isopentenyl diphosphate biosynthesis via DXP pathway; isopentenyl diphosphate from 1-deoxy-D-xylulose 5-phosphate: step 2/6.</text>
</comment>
<dbReference type="GO" id="GO:0019288">
    <property type="term" value="P:isopentenyl diphosphate biosynthetic process, methylerythritol 4-phosphate pathway"/>
    <property type="evidence" value="ECO:0007669"/>
    <property type="project" value="UniProtKB-UniPathway"/>
</dbReference>
<keyword evidence="6 9" id="KW-0808">Transferase</keyword>
<gene>
    <name evidence="9" type="primary">ispD</name>
    <name evidence="9" type="ORF">EDX97_06330</name>
</gene>
<dbReference type="FunFam" id="3.90.550.10:FF:000003">
    <property type="entry name" value="2-C-methyl-D-erythritol 4-phosphate cytidylyltransferase"/>
    <property type="match status" value="1"/>
</dbReference>
<dbReference type="SUPFAM" id="SSF53448">
    <property type="entry name" value="Nucleotide-diphospho-sugar transferases"/>
    <property type="match status" value="1"/>
</dbReference>
<comment type="similarity">
    <text evidence="3">Belongs to the IspD/TarI cytidylyltransferase family. IspD subfamily.</text>
</comment>
<name>A0A3N0I233_9FIRM</name>
<evidence type="ECO:0000256" key="6">
    <source>
        <dbReference type="ARBA" id="ARBA00022679"/>
    </source>
</evidence>
<dbReference type="AlphaFoldDB" id="A0A3N0I233"/>